<accession>A3SQJ0</accession>
<proteinExistence type="predicted"/>
<evidence type="ECO:0000313" key="4">
    <source>
        <dbReference type="Proteomes" id="UP000005954"/>
    </source>
</evidence>
<reference evidence="3 4" key="1">
    <citation type="submission" date="2005-12" db="EMBL/GenBank/DDBJ databases">
        <authorList>
            <person name="Moran M.A."/>
            <person name="Ferriera S."/>
            <person name="Johnson J."/>
            <person name="Kravitz S."/>
            <person name="Halpern A."/>
            <person name="Remington K."/>
            <person name="Beeson K."/>
            <person name="Tran B."/>
            <person name="Rogers Y.-H."/>
            <person name="Friedman R."/>
            <person name="Venter J.C."/>
        </authorList>
    </citation>
    <scope>NUCLEOTIDE SEQUENCE [LARGE SCALE GENOMIC DNA]</scope>
    <source>
        <strain evidence="4">ATCC BAA-591 / DSM 15170 / ISM</strain>
    </source>
</reference>
<gene>
    <name evidence="3" type="ORF">ISM_09761</name>
</gene>
<dbReference type="eggNOG" id="COG4233">
    <property type="taxonomic scope" value="Bacteria"/>
</dbReference>
<organism evidence="3 4">
    <name type="scientific">Roseovarius nubinhibens (strain ATCC BAA-591 / DSM 15170 / ISM)</name>
    <dbReference type="NCBI Taxonomy" id="89187"/>
    <lineage>
        <taxon>Bacteria</taxon>
        <taxon>Pseudomonadati</taxon>
        <taxon>Pseudomonadota</taxon>
        <taxon>Alphaproteobacteria</taxon>
        <taxon>Rhodobacterales</taxon>
        <taxon>Roseobacteraceae</taxon>
        <taxon>Roseovarius</taxon>
    </lineage>
</organism>
<name>A3SQJ0_ROSNI</name>
<dbReference type="InterPro" id="IPR028250">
    <property type="entry name" value="DsbDN"/>
</dbReference>
<dbReference type="AlphaFoldDB" id="A3SQJ0"/>
<evidence type="ECO:0000313" key="3">
    <source>
        <dbReference type="EMBL" id="EAP75399.1"/>
    </source>
</evidence>
<feature type="signal peptide" evidence="1">
    <location>
        <begin position="1"/>
        <end position="19"/>
    </location>
</feature>
<evidence type="ECO:0000259" key="2">
    <source>
        <dbReference type="Pfam" id="PF11412"/>
    </source>
</evidence>
<dbReference type="EMBL" id="AALY01000003">
    <property type="protein sequence ID" value="EAP75399.1"/>
    <property type="molecule type" value="Genomic_DNA"/>
</dbReference>
<dbReference type="Proteomes" id="UP000005954">
    <property type="component" value="Unassembled WGS sequence"/>
</dbReference>
<dbReference type="OrthoDB" id="9811036at2"/>
<dbReference type="STRING" id="89187.ISM_09761"/>
<evidence type="ECO:0000256" key="1">
    <source>
        <dbReference type="SAM" id="SignalP"/>
    </source>
</evidence>
<dbReference type="RefSeq" id="WP_009813962.1">
    <property type="nucleotide sequence ID" value="NZ_CH724156.1"/>
</dbReference>
<sequence>MIIRLLSLLLALAASPLSAQSGEVISARILPGWRLADGSHMAGIEFTLAPGWKTYWRAPGDAGIPPQFDWRGSGNLAGVEVLWPRPRIIDQAGLKSIGYKEKVTLPLHVKPRKSGGDVTLRGVVDLGVCEDICIPAQVEVSGLLDRATTRPDPRVAAALAAQPLTAREAGLTHVSCQITPAKDGMSITARLTLPTTGGAETVVMEAGNPLIWVAPAKASRQGQSLTVQSYMTHVEGRPFAIDRSALRLTVLGASKAVDIQGCPAP</sequence>
<dbReference type="Pfam" id="PF11412">
    <property type="entry name" value="DsbD_N"/>
    <property type="match status" value="1"/>
</dbReference>
<keyword evidence="1" id="KW-0732">Signal</keyword>
<comment type="caution">
    <text evidence="3">The sequence shown here is derived from an EMBL/GenBank/DDBJ whole genome shotgun (WGS) entry which is preliminary data.</text>
</comment>
<protein>
    <recommendedName>
        <fullName evidence="2">Thiol:disulfide interchange protein DsbD N-terminal domain-containing protein</fullName>
    </recommendedName>
</protein>
<feature type="domain" description="Thiol:disulfide interchange protein DsbD N-terminal" evidence="2">
    <location>
        <begin position="36"/>
        <end position="142"/>
    </location>
</feature>
<dbReference type="HOGENOM" id="CLU_047910_1_0_5"/>
<feature type="chain" id="PRO_5002658670" description="Thiol:disulfide interchange protein DsbD N-terminal domain-containing protein" evidence="1">
    <location>
        <begin position="20"/>
        <end position="265"/>
    </location>
</feature>
<keyword evidence="4" id="KW-1185">Reference proteome</keyword>